<feature type="domain" description="Terminase ATPase subunit N-terminal" evidence="1">
    <location>
        <begin position="6"/>
        <end position="44"/>
    </location>
</feature>
<dbReference type="EMBL" id="FOXH01000001">
    <property type="protein sequence ID" value="SFP13948.1"/>
    <property type="molecule type" value="Genomic_DNA"/>
</dbReference>
<dbReference type="RefSeq" id="WP_092011502.1">
    <property type="nucleotide sequence ID" value="NZ_FOXH01000001.1"/>
</dbReference>
<evidence type="ECO:0000313" key="3">
    <source>
        <dbReference type="Proteomes" id="UP000199306"/>
    </source>
</evidence>
<accession>A0A1I5MWT0</accession>
<gene>
    <name evidence="2" type="ORF">SAMN04515674_101483</name>
</gene>
<dbReference type="STRING" id="1079859.SAMN04515674_101483"/>
<dbReference type="Pfam" id="PF06056">
    <property type="entry name" value="Terminase_5"/>
    <property type="match status" value="1"/>
</dbReference>
<dbReference type="Proteomes" id="UP000199306">
    <property type="component" value="Unassembled WGS sequence"/>
</dbReference>
<proteinExistence type="predicted"/>
<organism evidence="2 3">
    <name type="scientific">Pseudarcicella hirudinis</name>
    <dbReference type="NCBI Taxonomy" id="1079859"/>
    <lineage>
        <taxon>Bacteria</taxon>
        <taxon>Pseudomonadati</taxon>
        <taxon>Bacteroidota</taxon>
        <taxon>Cytophagia</taxon>
        <taxon>Cytophagales</taxon>
        <taxon>Flectobacillaceae</taxon>
        <taxon>Pseudarcicella</taxon>
    </lineage>
</organism>
<keyword evidence="3" id="KW-1185">Reference proteome</keyword>
<evidence type="ECO:0000313" key="2">
    <source>
        <dbReference type="EMBL" id="SFP13948.1"/>
    </source>
</evidence>
<name>A0A1I5MWT0_9BACT</name>
<reference evidence="2 3" key="1">
    <citation type="submission" date="2016-10" db="EMBL/GenBank/DDBJ databases">
        <authorList>
            <person name="de Groot N.N."/>
        </authorList>
    </citation>
    <scope>NUCLEOTIDE SEQUENCE [LARGE SCALE GENOMIC DNA]</scope>
    <source>
        <strain evidence="3">E92,LMG 26720,CCM 7988</strain>
    </source>
</reference>
<evidence type="ECO:0000259" key="1">
    <source>
        <dbReference type="Pfam" id="PF06056"/>
    </source>
</evidence>
<protein>
    <submittedName>
        <fullName evidence="2">Putative ATPase subunit of terminase (GpP-like)</fullName>
    </submittedName>
</protein>
<dbReference type="InterPro" id="IPR010332">
    <property type="entry name" value="ATPase_terminase-su_N"/>
</dbReference>
<dbReference type="AlphaFoldDB" id="A0A1I5MWT0"/>
<sequence length="149" mass="16867">MTAEKLAETLYFSGLSQKKIAEITEKSEATVSAWAQKNKWADKRASTLATQESAVQRIMSLIDYQLRYLEQQKDKAIQEGKLVPLDKGQIDALSKLLSGIKQKEMTFAQIVNNITELLGWLQTEDIALSKALVPFTNKFINLKKDNFDK</sequence>